<keyword evidence="1" id="KW-1133">Transmembrane helix</keyword>
<organism evidence="2 3">
    <name type="scientific">Pontibacter toksunensis</name>
    <dbReference type="NCBI Taxonomy" id="1332631"/>
    <lineage>
        <taxon>Bacteria</taxon>
        <taxon>Pseudomonadati</taxon>
        <taxon>Bacteroidota</taxon>
        <taxon>Cytophagia</taxon>
        <taxon>Cytophagales</taxon>
        <taxon>Hymenobacteraceae</taxon>
        <taxon>Pontibacter</taxon>
    </lineage>
</organism>
<dbReference type="EMBL" id="JBHUOX010000021">
    <property type="protein sequence ID" value="MFD3002883.1"/>
    <property type="molecule type" value="Genomic_DNA"/>
</dbReference>
<keyword evidence="3" id="KW-1185">Reference proteome</keyword>
<evidence type="ECO:0000256" key="1">
    <source>
        <dbReference type="SAM" id="Phobius"/>
    </source>
</evidence>
<name>A0ABW6C3V7_9BACT</name>
<comment type="caution">
    <text evidence="2">The sequence shown here is derived from an EMBL/GenBank/DDBJ whole genome shotgun (WGS) entry which is preliminary data.</text>
</comment>
<evidence type="ECO:0000313" key="3">
    <source>
        <dbReference type="Proteomes" id="UP001597641"/>
    </source>
</evidence>
<proteinExistence type="predicted"/>
<dbReference type="Proteomes" id="UP001597641">
    <property type="component" value="Unassembled WGS sequence"/>
</dbReference>
<sequence>MMQLTWLLAIPVVLWLAWKRPNRQRLAERLLASVVAGISLVLLVFPPTTQQAISPGTAILLTEGYNADTLQNLLQNAAAGPSVYSYRTTAANAKPLESLYLLRREHPSLTQVHLLGHGLKKEELQALKGVQVQPHLSAIPAGPTAMHWPESIKLGEAVEIAGQYKKEGEEATWLYLQAAGQAQDSMQIVTDTTAGFLLRYTPKQAGHFVYTVVKKSGNGTDTLGRVPVQVQPVQELGVLLLASSPLFEFRFLKNHLAELQHRVALRTSISKDISQSEWLNMPRMSLDRLTPKLLQQFDVVITEPLALQGLSAGERAFLQRAVTEEGLGILTVTNAPANARSTSFFTSFQTRRLSQQDTRSTRASWADNVTATATAAPYTLVNTTAVAGLVAEQDNQLLAGAKRAGWGKVAMSLVSQTFSWQLEGKKDVYASYWANLLSAVAKQEVQERFWQVVAPQVPKPDQLLTLTFTDYTAADVPSATVTHVADSASVSLPLAQNPLQLTQFSGSFWPRRSGWHQVQTPDDLPYLFYVQDSTDWAFADLQVRQQETKAFVAQQNAVPVADAAIAYREEQVPLIWFFLLFVLSSGFLWLEEKF</sequence>
<feature type="transmembrane region" description="Helical" evidence="1">
    <location>
        <begin position="574"/>
        <end position="590"/>
    </location>
</feature>
<dbReference type="RefSeq" id="WP_377489151.1">
    <property type="nucleotide sequence ID" value="NZ_JBHUOX010000021.1"/>
</dbReference>
<keyword evidence="1" id="KW-0812">Transmembrane</keyword>
<accession>A0ABW6C3V7</accession>
<keyword evidence="1" id="KW-0472">Membrane</keyword>
<protein>
    <recommendedName>
        <fullName evidence="4">Membrane protein (TIGR02226 family)</fullName>
    </recommendedName>
</protein>
<evidence type="ECO:0000313" key="2">
    <source>
        <dbReference type="EMBL" id="MFD3002883.1"/>
    </source>
</evidence>
<gene>
    <name evidence="2" type="ORF">ACFS7Z_21125</name>
</gene>
<reference evidence="3" key="1">
    <citation type="journal article" date="2019" name="Int. J. Syst. Evol. Microbiol.">
        <title>The Global Catalogue of Microorganisms (GCM) 10K type strain sequencing project: providing services to taxonomists for standard genome sequencing and annotation.</title>
        <authorList>
            <consortium name="The Broad Institute Genomics Platform"/>
            <consortium name="The Broad Institute Genome Sequencing Center for Infectious Disease"/>
            <person name="Wu L."/>
            <person name="Ma J."/>
        </authorList>
    </citation>
    <scope>NUCLEOTIDE SEQUENCE [LARGE SCALE GENOMIC DNA]</scope>
    <source>
        <strain evidence="3">KCTC 23984</strain>
    </source>
</reference>
<evidence type="ECO:0008006" key="4">
    <source>
        <dbReference type="Google" id="ProtNLM"/>
    </source>
</evidence>